<gene>
    <name evidence="2" type="ORF">HPB48_004452</name>
</gene>
<reference evidence="2 3" key="1">
    <citation type="journal article" date="2020" name="Cell">
        <title>Large-Scale Comparative Analyses of Tick Genomes Elucidate Their Genetic Diversity and Vector Capacities.</title>
        <authorList>
            <consortium name="Tick Genome and Microbiome Consortium (TIGMIC)"/>
            <person name="Jia N."/>
            <person name="Wang J."/>
            <person name="Shi W."/>
            <person name="Du L."/>
            <person name="Sun Y."/>
            <person name="Zhan W."/>
            <person name="Jiang J.F."/>
            <person name="Wang Q."/>
            <person name="Zhang B."/>
            <person name="Ji P."/>
            <person name="Bell-Sakyi L."/>
            <person name="Cui X.M."/>
            <person name="Yuan T.T."/>
            <person name="Jiang B.G."/>
            <person name="Yang W.F."/>
            <person name="Lam T.T."/>
            <person name="Chang Q.C."/>
            <person name="Ding S.J."/>
            <person name="Wang X.J."/>
            <person name="Zhu J.G."/>
            <person name="Ruan X.D."/>
            <person name="Zhao L."/>
            <person name="Wei J.T."/>
            <person name="Ye R.Z."/>
            <person name="Que T.C."/>
            <person name="Du C.H."/>
            <person name="Zhou Y.H."/>
            <person name="Cheng J.X."/>
            <person name="Dai P.F."/>
            <person name="Guo W.B."/>
            <person name="Han X.H."/>
            <person name="Huang E.J."/>
            <person name="Li L.F."/>
            <person name="Wei W."/>
            <person name="Gao Y.C."/>
            <person name="Liu J.Z."/>
            <person name="Shao H.Z."/>
            <person name="Wang X."/>
            <person name="Wang C.C."/>
            <person name="Yang T.C."/>
            <person name="Huo Q.B."/>
            <person name="Li W."/>
            <person name="Chen H.Y."/>
            <person name="Chen S.E."/>
            <person name="Zhou L.G."/>
            <person name="Ni X.B."/>
            <person name="Tian J.H."/>
            <person name="Sheng Y."/>
            <person name="Liu T."/>
            <person name="Pan Y.S."/>
            <person name="Xia L.Y."/>
            <person name="Li J."/>
            <person name="Zhao F."/>
            <person name="Cao W.C."/>
        </authorList>
    </citation>
    <scope>NUCLEOTIDE SEQUENCE [LARGE SCALE GENOMIC DNA]</scope>
    <source>
        <strain evidence="2">HaeL-2018</strain>
    </source>
</reference>
<evidence type="ECO:0000313" key="2">
    <source>
        <dbReference type="EMBL" id="KAH9380537.1"/>
    </source>
</evidence>
<comment type="caution">
    <text evidence="2">The sequence shown here is derived from an EMBL/GenBank/DDBJ whole genome shotgun (WGS) entry which is preliminary data.</text>
</comment>
<accession>A0A9J6H0F6</accession>
<dbReference type="EMBL" id="JABSTR010000010">
    <property type="protein sequence ID" value="KAH9380537.1"/>
    <property type="molecule type" value="Genomic_DNA"/>
</dbReference>
<keyword evidence="3" id="KW-1185">Reference proteome</keyword>
<proteinExistence type="predicted"/>
<feature type="compositionally biased region" description="Basic and acidic residues" evidence="1">
    <location>
        <begin position="1"/>
        <end position="11"/>
    </location>
</feature>
<sequence>MGKEGNPDAFRKQKKMSLPFSSPDRAGGGGRRDGRQRKRPWKDPHSPQQQAAVPLGRVPYKGSVLRQSGVEQEKKQKAPPATARAALGGQSECCITEVSLFVSFRSLFYPLSHRVDGETTVFTIYVDFLSKITVTWP</sequence>
<feature type="region of interest" description="Disordered" evidence="1">
    <location>
        <begin position="1"/>
        <end position="58"/>
    </location>
</feature>
<evidence type="ECO:0000256" key="1">
    <source>
        <dbReference type="SAM" id="MobiDB-lite"/>
    </source>
</evidence>
<protein>
    <submittedName>
        <fullName evidence="2">Uncharacterized protein</fullName>
    </submittedName>
</protein>
<organism evidence="2 3">
    <name type="scientific">Haemaphysalis longicornis</name>
    <name type="common">Bush tick</name>
    <dbReference type="NCBI Taxonomy" id="44386"/>
    <lineage>
        <taxon>Eukaryota</taxon>
        <taxon>Metazoa</taxon>
        <taxon>Ecdysozoa</taxon>
        <taxon>Arthropoda</taxon>
        <taxon>Chelicerata</taxon>
        <taxon>Arachnida</taxon>
        <taxon>Acari</taxon>
        <taxon>Parasitiformes</taxon>
        <taxon>Ixodida</taxon>
        <taxon>Ixodoidea</taxon>
        <taxon>Ixodidae</taxon>
        <taxon>Haemaphysalinae</taxon>
        <taxon>Haemaphysalis</taxon>
    </lineage>
</organism>
<dbReference type="Proteomes" id="UP000821853">
    <property type="component" value="Chromosome 8"/>
</dbReference>
<dbReference type="AlphaFoldDB" id="A0A9J6H0F6"/>
<evidence type="ECO:0000313" key="3">
    <source>
        <dbReference type="Proteomes" id="UP000821853"/>
    </source>
</evidence>
<dbReference type="VEuPathDB" id="VectorBase:HLOH_056189"/>
<name>A0A9J6H0F6_HAELO</name>